<keyword evidence="2" id="KW-1133">Transmembrane helix</keyword>
<dbReference type="STRING" id="3469.A0A4Y7I7C3"/>
<evidence type="ECO:0000256" key="2">
    <source>
        <dbReference type="SAM" id="Phobius"/>
    </source>
</evidence>
<keyword evidence="4" id="KW-1185">Reference proteome</keyword>
<feature type="compositionally biased region" description="Acidic residues" evidence="1">
    <location>
        <begin position="99"/>
        <end position="109"/>
    </location>
</feature>
<sequence length="135" mass="15256">MDFSTSKSNLLFKTLYAGLGFMQNCVSWFVVWLDRANAHYWNLNMPVVMNGANGFYVIHLAGSCNQRVFMFEYSNDLPLSSRKEVEDNGEEHEEHGTQEEDDVDVDVDSTDGAVLVNSNEAEEEWDTTNEGTLSS</sequence>
<dbReference type="AlphaFoldDB" id="A0A4Y7I7C3"/>
<dbReference type="Gramene" id="RZC43592">
    <property type="protein sequence ID" value="RZC43592"/>
    <property type="gene ID" value="C5167_036533"/>
</dbReference>
<dbReference type="Proteomes" id="UP000316621">
    <property type="component" value="Chromosome 1"/>
</dbReference>
<evidence type="ECO:0000256" key="1">
    <source>
        <dbReference type="SAM" id="MobiDB-lite"/>
    </source>
</evidence>
<protein>
    <submittedName>
        <fullName evidence="3">Uncharacterized protein</fullName>
    </submittedName>
</protein>
<name>A0A4Y7I7C3_PAPSO</name>
<gene>
    <name evidence="3" type="ORF">C5167_036533</name>
</gene>
<feature type="compositionally biased region" description="Basic and acidic residues" evidence="1">
    <location>
        <begin position="81"/>
        <end position="98"/>
    </location>
</feature>
<evidence type="ECO:0000313" key="3">
    <source>
        <dbReference type="EMBL" id="RZC43592.1"/>
    </source>
</evidence>
<reference evidence="3 4" key="1">
    <citation type="journal article" date="2018" name="Science">
        <title>The opium poppy genome and morphinan production.</title>
        <authorList>
            <person name="Guo L."/>
            <person name="Winzer T."/>
            <person name="Yang X."/>
            <person name="Li Y."/>
            <person name="Ning Z."/>
            <person name="He Z."/>
            <person name="Teodor R."/>
            <person name="Lu Y."/>
            <person name="Bowser T.A."/>
            <person name="Graham I.A."/>
            <person name="Ye K."/>
        </authorList>
    </citation>
    <scope>NUCLEOTIDE SEQUENCE [LARGE SCALE GENOMIC DNA]</scope>
    <source>
        <strain evidence="4">cv. HN1</strain>
        <tissue evidence="3">Leaves</tissue>
    </source>
</reference>
<keyword evidence="2" id="KW-0812">Transmembrane</keyword>
<feature type="region of interest" description="Disordered" evidence="1">
    <location>
        <begin position="81"/>
        <end position="135"/>
    </location>
</feature>
<keyword evidence="2" id="KW-0472">Membrane</keyword>
<feature type="transmembrane region" description="Helical" evidence="2">
    <location>
        <begin position="15"/>
        <end position="33"/>
    </location>
</feature>
<organism evidence="3 4">
    <name type="scientific">Papaver somniferum</name>
    <name type="common">Opium poppy</name>
    <dbReference type="NCBI Taxonomy" id="3469"/>
    <lineage>
        <taxon>Eukaryota</taxon>
        <taxon>Viridiplantae</taxon>
        <taxon>Streptophyta</taxon>
        <taxon>Embryophyta</taxon>
        <taxon>Tracheophyta</taxon>
        <taxon>Spermatophyta</taxon>
        <taxon>Magnoliopsida</taxon>
        <taxon>Ranunculales</taxon>
        <taxon>Papaveraceae</taxon>
        <taxon>Papaveroideae</taxon>
        <taxon>Papaver</taxon>
    </lineage>
</organism>
<proteinExistence type="predicted"/>
<evidence type="ECO:0000313" key="4">
    <source>
        <dbReference type="Proteomes" id="UP000316621"/>
    </source>
</evidence>
<dbReference type="EMBL" id="CM010715">
    <property type="protein sequence ID" value="RZC43592.1"/>
    <property type="molecule type" value="Genomic_DNA"/>
</dbReference>
<accession>A0A4Y7I7C3</accession>